<feature type="transmembrane region" description="Helical" evidence="1">
    <location>
        <begin position="15"/>
        <end position="35"/>
    </location>
</feature>
<accession>A0ABU8P0J5</accession>
<evidence type="ECO:0000256" key="1">
    <source>
        <dbReference type="SAM" id="Phobius"/>
    </source>
</evidence>
<gene>
    <name evidence="3" type="ORF">V5S96_10570</name>
</gene>
<organism evidence="3 4">
    <name type="scientific">Corynebacterium mastitidis</name>
    <dbReference type="NCBI Taxonomy" id="161890"/>
    <lineage>
        <taxon>Bacteria</taxon>
        <taxon>Bacillati</taxon>
        <taxon>Actinomycetota</taxon>
        <taxon>Actinomycetes</taxon>
        <taxon>Mycobacteriales</taxon>
        <taxon>Corynebacteriaceae</taxon>
        <taxon>Corynebacterium</taxon>
    </lineage>
</organism>
<keyword evidence="1" id="KW-0472">Membrane</keyword>
<evidence type="ECO:0000259" key="2">
    <source>
        <dbReference type="Pfam" id="PF13462"/>
    </source>
</evidence>
<dbReference type="Proteomes" id="UP001359781">
    <property type="component" value="Unassembled WGS sequence"/>
</dbReference>
<proteinExistence type="predicted"/>
<dbReference type="Gene3D" id="3.40.30.10">
    <property type="entry name" value="Glutaredoxin"/>
    <property type="match status" value="1"/>
</dbReference>
<protein>
    <submittedName>
        <fullName evidence="3">Thioredoxin domain-containing protein</fullName>
    </submittedName>
</protein>
<evidence type="ECO:0000313" key="3">
    <source>
        <dbReference type="EMBL" id="MEJ4100793.1"/>
    </source>
</evidence>
<keyword evidence="4" id="KW-1185">Reference proteome</keyword>
<dbReference type="Pfam" id="PF13462">
    <property type="entry name" value="Thioredoxin_4"/>
    <property type="match status" value="1"/>
</dbReference>
<sequence>MSTTVKSPNEKGNGFLWAVVGIVVIAAVVVGYIVINGQNSKREAMIDEVAFSTEWDGNKITLKGEGADESTPVADLYEDFSCPHCAVLAEADREDMREAVSNGELVVNIRPLVFMDREQKDGNSHRGLAAALAAVASQDDADKGLYWNLRNYIFESQNDIYSTNWDYEKYAEAAKELGASEEAVSAIREGKYEQQVEEIGAANAAELEKTESGVSSPRIFINGEEKELGSDMDWVNEYKAK</sequence>
<comment type="caution">
    <text evidence="3">The sequence shown here is derived from an EMBL/GenBank/DDBJ whole genome shotgun (WGS) entry which is preliminary data.</text>
</comment>
<name>A0ABU8P0J5_9CORY</name>
<keyword evidence="1" id="KW-0812">Transmembrane</keyword>
<feature type="domain" description="Thioredoxin-like fold" evidence="2">
    <location>
        <begin position="66"/>
        <end position="226"/>
    </location>
</feature>
<reference evidence="3 4" key="1">
    <citation type="submission" date="2024-02" db="EMBL/GenBank/DDBJ databases">
        <title>Whole genome sequencing and characterization of Corynebacterium isolated from the ocular surface of dry eye disease sufferers.</title>
        <authorList>
            <person name="Naqvi M."/>
        </authorList>
    </citation>
    <scope>NUCLEOTIDE SEQUENCE [LARGE SCALE GENOMIC DNA]</scope>
    <source>
        <strain evidence="3 4">PCRF</strain>
    </source>
</reference>
<dbReference type="CDD" id="cd02972">
    <property type="entry name" value="DsbA_family"/>
    <property type="match status" value="1"/>
</dbReference>
<dbReference type="RefSeq" id="WP_337890862.1">
    <property type="nucleotide sequence ID" value="NZ_JBAHVI010000010.1"/>
</dbReference>
<keyword evidence="1" id="KW-1133">Transmembrane helix</keyword>
<dbReference type="EMBL" id="JBAHVJ010000011">
    <property type="protein sequence ID" value="MEJ4100793.1"/>
    <property type="molecule type" value="Genomic_DNA"/>
</dbReference>
<dbReference type="InterPro" id="IPR012336">
    <property type="entry name" value="Thioredoxin-like_fold"/>
</dbReference>
<dbReference type="SUPFAM" id="SSF52833">
    <property type="entry name" value="Thioredoxin-like"/>
    <property type="match status" value="1"/>
</dbReference>
<dbReference type="InterPro" id="IPR036249">
    <property type="entry name" value="Thioredoxin-like_sf"/>
</dbReference>
<evidence type="ECO:0000313" key="4">
    <source>
        <dbReference type="Proteomes" id="UP001359781"/>
    </source>
</evidence>